<evidence type="ECO:0000256" key="1">
    <source>
        <dbReference type="RuleBase" id="RU363097"/>
    </source>
</evidence>
<dbReference type="PANTHER" id="PTHR11011:SF116">
    <property type="entry name" value="FATTY ACYL-COA REDUCTASE CG5065-RELATED"/>
    <property type="match status" value="1"/>
</dbReference>
<dbReference type="GO" id="GO:0080019">
    <property type="term" value="F:alcohol-forming very long-chain fatty acyl-CoA reductase activity"/>
    <property type="evidence" value="ECO:0007669"/>
    <property type="project" value="InterPro"/>
</dbReference>
<keyword evidence="1" id="KW-0443">Lipid metabolism</keyword>
<dbReference type="InterPro" id="IPR036291">
    <property type="entry name" value="NAD(P)-bd_dom_sf"/>
</dbReference>
<sequence length="447" mass="49704">MPPSELISPSNKMGDLLLDDNSAVADWYAGRSVFITGATGYMGKVLVEKLLRSCPNIEKIYMLMRTRPNKDRDLNSRLQIFTESRAFENIRRKDPTIFSKLVVVSGDISKPDLGISREDREVLKSKISVVFHVAATVKFMAPIRESVEINIVGTKAVLALCREVANLAWRIYPSLLLGNILKIVLLLLSCSWLLGSKPNTYVLTKALAESLIQKAKGLPVAIVRPSIVTAAWMEPHPGWVDSNSGIHALVLGGARGVIRTFPGDPKNQADFIPVDIPINMMIVAAWHTARTFSFSPSQYEPTVYNATSGARNPTTWGILEILNETAKKYPVNKGLLMYPVFHFDPNPYLNQWLFLLQHKLPARLADWVAVLQGNKPRPSAMRPQLAQLSKALLCCGDREVYHIKVAARRIVNERQHFHFGQAVDQMSATAMALCNTSAARKISLVPQ</sequence>
<dbReference type="InterPro" id="IPR026055">
    <property type="entry name" value="FAR"/>
</dbReference>
<dbReference type="EMBL" id="OB661161">
    <property type="protein sequence ID" value="CAD7227494.1"/>
    <property type="molecule type" value="Genomic_DNA"/>
</dbReference>
<accession>A0A7R8WEU3</accession>
<dbReference type="PANTHER" id="PTHR11011">
    <property type="entry name" value="MALE STERILITY PROTEIN 2-RELATED"/>
    <property type="match status" value="1"/>
</dbReference>
<dbReference type="GO" id="GO:0102965">
    <property type="term" value="F:alcohol-forming long-chain fatty acyl-CoA reductase activity"/>
    <property type="evidence" value="ECO:0007669"/>
    <property type="project" value="UniProtKB-EC"/>
</dbReference>
<dbReference type="GO" id="GO:0035336">
    <property type="term" value="P:long-chain fatty-acyl-CoA metabolic process"/>
    <property type="evidence" value="ECO:0007669"/>
    <property type="project" value="TreeGrafter"/>
</dbReference>
<protein>
    <recommendedName>
        <fullName evidence="1">Fatty acyl-CoA reductase</fullName>
        <ecNumber evidence="1">1.2.1.84</ecNumber>
    </recommendedName>
</protein>
<dbReference type="Pfam" id="PF07993">
    <property type="entry name" value="NAD_binding_4"/>
    <property type="match status" value="2"/>
</dbReference>
<keyword evidence="1" id="KW-0521">NADP</keyword>
<feature type="domain" description="Thioester reductase (TE)" evidence="2">
    <location>
        <begin position="35"/>
        <end position="167"/>
    </location>
</feature>
<evidence type="ECO:0000259" key="2">
    <source>
        <dbReference type="Pfam" id="PF07993"/>
    </source>
</evidence>
<dbReference type="EC" id="1.2.1.84" evidence="1"/>
<dbReference type="Gene3D" id="3.40.50.720">
    <property type="entry name" value="NAD(P)-binding Rossmann-like Domain"/>
    <property type="match status" value="1"/>
</dbReference>
<evidence type="ECO:0000313" key="3">
    <source>
        <dbReference type="EMBL" id="CAD7227494.1"/>
    </source>
</evidence>
<dbReference type="InterPro" id="IPR013120">
    <property type="entry name" value="FAR_NAD-bd"/>
</dbReference>
<dbReference type="SUPFAM" id="SSF51735">
    <property type="entry name" value="NAD(P)-binding Rossmann-fold domains"/>
    <property type="match status" value="1"/>
</dbReference>
<comment type="similarity">
    <text evidence="1">Belongs to the fatty acyl-CoA reductase family.</text>
</comment>
<dbReference type="OrthoDB" id="429813at2759"/>
<feature type="domain" description="Thioester reductase (TE)" evidence="2">
    <location>
        <begin position="195"/>
        <end position="281"/>
    </location>
</feature>
<gene>
    <name evidence="3" type="ORF">CTOB1V02_LOCUS5400</name>
</gene>
<organism evidence="3">
    <name type="scientific">Cyprideis torosa</name>
    <dbReference type="NCBI Taxonomy" id="163714"/>
    <lineage>
        <taxon>Eukaryota</taxon>
        <taxon>Metazoa</taxon>
        <taxon>Ecdysozoa</taxon>
        <taxon>Arthropoda</taxon>
        <taxon>Crustacea</taxon>
        <taxon>Oligostraca</taxon>
        <taxon>Ostracoda</taxon>
        <taxon>Podocopa</taxon>
        <taxon>Podocopida</taxon>
        <taxon>Cytherocopina</taxon>
        <taxon>Cytheroidea</taxon>
        <taxon>Cytherideidae</taxon>
        <taxon>Cyprideis</taxon>
    </lineage>
</organism>
<reference evidence="3" key="1">
    <citation type="submission" date="2020-11" db="EMBL/GenBank/DDBJ databases">
        <authorList>
            <person name="Tran Van P."/>
        </authorList>
    </citation>
    <scope>NUCLEOTIDE SEQUENCE</scope>
</reference>
<proteinExistence type="inferred from homology"/>
<dbReference type="GO" id="GO:0005777">
    <property type="term" value="C:peroxisome"/>
    <property type="evidence" value="ECO:0007669"/>
    <property type="project" value="TreeGrafter"/>
</dbReference>
<dbReference type="AlphaFoldDB" id="A0A7R8WEU3"/>
<comment type="function">
    <text evidence="1">Catalyzes the reduction of fatty acyl-CoA to fatty alcohols.</text>
</comment>
<comment type="catalytic activity">
    <reaction evidence="1">
        <text>a long-chain fatty acyl-CoA + 2 NADPH + 2 H(+) = a long-chain primary fatty alcohol + 2 NADP(+) + CoA</text>
        <dbReference type="Rhea" id="RHEA:52716"/>
        <dbReference type="ChEBI" id="CHEBI:15378"/>
        <dbReference type="ChEBI" id="CHEBI:57287"/>
        <dbReference type="ChEBI" id="CHEBI:57783"/>
        <dbReference type="ChEBI" id="CHEBI:58349"/>
        <dbReference type="ChEBI" id="CHEBI:77396"/>
        <dbReference type="ChEBI" id="CHEBI:83139"/>
        <dbReference type="EC" id="1.2.1.84"/>
    </reaction>
</comment>
<keyword evidence="1" id="KW-0560">Oxidoreductase</keyword>
<keyword evidence="1" id="KW-0444">Lipid biosynthesis</keyword>
<name>A0A7R8WEU3_9CRUS</name>
<dbReference type="CDD" id="cd05236">
    <property type="entry name" value="FAR-N_SDR_e"/>
    <property type="match status" value="1"/>
</dbReference>